<dbReference type="RefSeq" id="WP_010602564.1">
    <property type="nucleotide sequence ID" value="NZ_JAPJUH010000005.1"/>
</dbReference>
<evidence type="ECO:0000313" key="2">
    <source>
        <dbReference type="Proteomes" id="UP001142592"/>
    </source>
</evidence>
<dbReference type="Proteomes" id="UP001142592">
    <property type="component" value="Unassembled WGS sequence"/>
</dbReference>
<organism evidence="1 2">
    <name type="scientific">Pedobacter agri</name>
    <dbReference type="NCBI Taxonomy" id="454586"/>
    <lineage>
        <taxon>Bacteria</taxon>
        <taxon>Pseudomonadati</taxon>
        <taxon>Bacteroidota</taxon>
        <taxon>Sphingobacteriia</taxon>
        <taxon>Sphingobacteriales</taxon>
        <taxon>Sphingobacteriaceae</taxon>
        <taxon>Pedobacter</taxon>
    </lineage>
</organism>
<keyword evidence="2" id="KW-1185">Reference proteome</keyword>
<dbReference type="EMBL" id="JAPJUH010000005">
    <property type="protein sequence ID" value="MCX3266558.1"/>
    <property type="molecule type" value="Genomic_DNA"/>
</dbReference>
<sequence>MINANELFLNANYNHNGKWNYANHEGIFKWTDRDWFALGESTIMLENIKGIPITEDLLWQCNLGYTSTDERFNFTGVNGVEYVIEQQDDWWFIGINNTSSIQFFAWNIYHLHQLQNLYFALTGKELVYTV</sequence>
<gene>
    <name evidence="1" type="ORF">OQZ29_17500</name>
</gene>
<proteinExistence type="predicted"/>
<reference evidence="1" key="1">
    <citation type="submission" date="2022-11" db="EMBL/GenBank/DDBJ databases">
        <authorList>
            <person name="Graham C."/>
            <person name="Newman J.D."/>
        </authorList>
    </citation>
    <scope>NUCLEOTIDE SEQUENCE</scope>
    <source>
        <strain evidence="1">DSM 19486</strain>
    </source>
</reference>
<accession>A0A9X3DEZ4</accession>
<evidence type="ECO:0000313" key="1">
    <source>
        <dbReference type="EMBL" id="MCX3266558.1"/>
    </source>
</evidence>
<protein>
    <submittedName>
        <fullName evidence="1">Uncharacterized protein</fullName>
    </submittedName>
</protein>
<dbReference type="AlphaFoldDB" id="A0A9X3DEZ4"/>
<name>A0A9X3DEZ4_9SPHI</name>
<comment type="caution">
    <text evidence="1">The sequence shown here is derived from an EMBL/GenBank/DDBJ whole genome shotgun (WGS) entry which is preliminary data.</text>
</comment>